<protein>
    <submittedName>
        <fullName evidence="6">Uncharacterized protein LOC109722161 isoform X1</fullName>
    </submittedName>
</protein>
<accession>A0A6P5GAJ2</accession>
<comment type="subcellular location">
    <subcellularLocation>
        <location evidence="1">Nucleus</location>
    </subcellularLocation>
</comment>
<feature type="region of interest" description="Disordered" evidence="3">
    <location>
        <begin position="549"/>
        <end position="592"/>
    </location>
</feature>
<dbReference type="GeneID" id="109722161"/>
<dbReference type="AlphaFoldDB" id="A0A6P5GAJ2"/>
<feature type="domain" description="C3HC-type" evidence="4">
    <location>
        <begin position="69"/>
        <end position="194"/>
    </location>
</feature>
<dbReference type="GO" id="GO:0005634">
    <property type="term" value="C:nucleus"/>
    <property type="evidence" value="ECO:0007669"/>
    <property type="project" value="UniProtKB-SubCell"/>
</dbReference>
<feature type="compositionally biased region" description="Polar residues" evidence="3">
    <location>
        <begin position="501"/>
        <end position="514"/>
    </location>
</feature>
<evidence type="ECO:0000256" key="2">
    <source>
        <dbReference type="ARBA" id="ARBA00023242"/>
    </source>
</evidence>
<dbReference type="PANTHER" id="PTHR15835:SF6">
    <property type="entry name" value="ZINC FINGER C3HC-TYPE PROTEIN 1"/>
    <property type="match status" value="1"/>
</dbReference>
<keyword evidence="2" id="KW-0539">Nucleus</keyword>
<dbReference type="RefSeq" id="XP_020105646.1">
    <property type="nucleotide sequence ID" value="XM_020250057.1"/>
</dbReference>
<evidence type="ECO:0000256" key="1">
    <source>
        <dbReference type="ARBA" id="ARBA00004123"/>
    </source>
</evidence>
<dbReference type="Proteomes" id="UP000515123">
    <property type="component" value="Linkage group 16"/>
</dbReference>
<dbReference type="PANTHER" id="PTHR15835">
    <property type="entry name" value="NUCLEAR-INTERACTING PARTNER OF ALK"/>
    <property type="match status" value="1"/>
</dbReference>
<dbReference type="GO" id="GO:0008270">
    <property type="term" value="F:zinc ion binding"/>
    <property type="evidence" value="ECO:0007669"/>
    <property type="project" value="InterPro"/>
</dbReference>
<reference evidence="6" key="2">
    <citation type="submission" date="2025-08" db="UniProtKB">
        <authorList>
            <consortium name="RefSeq"/>
        </authorList>
    </citation>
    <scope>IDENTIFICATION</scope>
    <source>
        <tissue evidence="6">Leaf</tissue>
    </source>
</reference>
<gene>
    <name evidence="6" type="primary">LOC109722161</name>
</gene>
<dbReference type="InterPro" id="IPR012935">
    <property type="entry name" value="NuBaID_N"/>
</dbReference>
<dbReference type="Pfam" id="PF07967">
    <property type="entry name" value="zf-C3HC"/>
    <property type="match status" value="1"/>
</dbReference>
<evidence type="ECO:0000313" key="6">
    <source>
        <dbReference type="RefSeq" id="XP_020105646.1"/>
    </source>
</evidence>
<evidence type="ECO:0000259" key="4">
    <source>
        <dbReference type="Pfam" id="PF07967"/>
    </source>
</evidence>
<evidence type="ECO:0000256" key="3">
    <source>
        <dbReference type="SAM" id="MobiDB-lite"/>
    </source>
</evidence>
<feature type="region of interest" description="Disordered" evidence="3">
    <location>
        <begin position="501"/>
        <end position="523"/>
    </location>
</feature>
<feature type="compositionally biased region" description="Polar residues" evidence="3">
    <location>
        <begin position="556"/>
        <end position="573"/>
    </location>
</feature>
<proteinExistence type="predicted"/>
<feature type="region of interest" description="Disordered" evidence="3">
    <location>
        <begin position="444"/>
        <end position="464"/>
    </location>
</feature>
<sequence length="713" mass="78297">MASGDSEKRLQKVMDKLYHFPKPKPSPSSSVERGKKVEWGPRFGFERGLRVPSAATAIAMLGPAPPCRPWDRGDLLRRLATFKAMTWFGKPKVVSPINCARRGWINIEVDVITCEACGARLLFSTPSSWSLQQVEKAAAVFSLKLDTGHKLLCPWIDNICDEALAMFPPSPPPVLVESYNERSSSLMRLVALPVVSSSAIEYMKRRSPQLDPFLKEPSHLSVLLRGGIKIADGFRSKDLDGVVEDATAELYYQALKITSLCGWEPRLLPYAVDSSIKSGPSTNATSISEPSEKLLHEQNKGITVYASHRHGEVEGEECDNPMQLDYQYDPSSVVLDCKFCGARVALWAFSMVDRPLLLFNFIADSSSQGEADARVDQVSGIGALRPGSSGLSLTIAGGPSPTKQKFRPRVSFPVVSRHLRAELSSSRSILSLESRNLKSDDILNHQKSVEGDPGILDGSGSPKLKRSRDEFQYGSTNVNASSSTIGELNGEKTGALVTTNVEGSMSSNPNTVLTDKNAEENQSEPVTRLEFLHEESENHASRLENLCHGKSESSHDGSINTTSSSVINPASTDNKNHEEGEKNFNIQNPVDEIGSNQKTTEFTKMVALSSDKESDTNQASGKAMLWSKMNEFDPIKQHRVFCPWIAPDDGEHLPGWKLTLLALVSQEKEKEKASTSHAEVETHASLLDEVDDPVASVRKLFMSPPPKRRKSTH</sequence>
<dbReference type="OrthoDB" id="614844at2759"/>
<evidence type="ECO:0000313" key="5">
    <source>
        <dbReference type="Proteomes" id="UP000515123"/>
    </source>
</evidence>
<organism evidence="5 6">
    <name type="scientific">Ananas comosus</name>
    <name type="common">Pineapple</name>
    <name type="synonym">Ananas ananas</name>
    <dbReference type="NCBI Taxonomy" id="4615"/>
    <lineage>
        <taxon>Eukaryota</taxon>
        <taxon>Viridiplantae</taxon>
        <taxon>Streptophyta</taxon>
        <taxon>Embryophyta</taxon>
        <taxon>Tracheophyta</taxon>
        <taxon>Spermatophyta</taxon>
        <taxon>Magnoliopsida</taxon>
        <taxon>Liliopsida</taxon>
        <taxon>Poales</taxon>
        <taxon>Bromeliaceae</taxon>
        <taxon>Bromelioideae</taxon>
        <taxon>Ananas</taxon>
    </lineage>
</organism>
<name>A0A6P5GAJ2_ANACO</name>
<reference evidence="5" key="1">
    <citation type="journal article" date="2015" name="Nat. Genet.">
        <title>The pineapple genome and the evolution of CAM photosynthesis.</title>
        <authorList>
            <person name="Ming R."/>
            <person name="VanBuren R."/>
            <person name="Wai C.M."/>
            <person name="Tang H."/>
            <person name="Schatz M.C."/>
            <person name="Bowers J.E."/>
            <person name="Lyons E."/>
            <person name="Wang M.L."/>
            <person name="Chen J."/>
            <person name="Biggers E."/>
            <person name="Zhang J."/>
            <person name="Huang L."/>
            <person name="Zhang L."/>
            <person name="Miao W."/>
            <person name="Zhang J."/>
            <person name="Ye Z."/>
            <person name="Miao C."/>
            <person name="Lin Z."/>
            <person name="Wang H."/>
            <person name="Zhou H."/>
            <person name="Yim W.C."/>
            <person name="Priest H.D."/>
            <person name="Zheng C."/>
            <person name="Woodhouse M."/>
            <person name="Edger P.P."/>
            <person name="Guyot R."/>
            <person name="Guo H.B."/>
            <person name="Guo H."/>
            <person name="Zheng G."/>
            <person name="Singh R."/>
            <person name="Sharma A."/>
            <person name="Min X."/>
            <person name="Zheng Y."/>
            <person name="Lee H."/>
            <person name="Gurtowski J."/>
            <person name="Sedlazeck F.J."/>
            <person name="Harkess A."/>
            <person name="McKain M.R."/>
            <person name="Liao Z."/>
            <person name="Fang J."/>
            <person name="Liu J."/>
            <person name="Zhang X."/>
            <person name="Zhang Q."/>
            <person name="Hu W."/>
            <person name="Qin Y."/>
            <person name="Wang K."/>
            <person name="Chen L.Y."/>
            <person name="Shirley N."/>
            <person name="Lin Y.R."/>
            <person name="Liu L.Y."/>
            <person name="Hernandez A.G."/>
            <person name="Wright C.L."/>
            <person name="Bulone V."/>
            <person name="Tuskan G.A."/>
            <person name="Heath K."/>
            <person name="Zee F."/>
            <person name="Moore P.H."/>
            <person name="Sunkar R."/>
            <person name="Leebens-Mack J.H."/>
            <person name="Mockler T."/>
            <person name="Bennetzen J.L."/>
            <person name="Freeling M."/>
            <person name="Sankoff D."/>
            <person name="Paterson A.H."/>
            <person name="Zhu X."/>
            <person name="Yang X."/>
            <person name="Smith J.A."/>
            <person name="Cushman J.C."/>
            <person name="Paull R.E."/>
            <person name="Yu Q."/>
        </authorList>
    </citation>
    <scope>NUCLEOTIDE SEQUENCE [LARGE SCALE GENOMIC DNA]</scope>
    <source>
        <strain evidence="5">cv. F153</strain>
    </source>
</reference>
<keyword evidence="5" id="KW-1185">Reference proteome</keyword>